<evidence type="ECO:0000313" key="1">
    <source>
        <dbReference type="EMBL" id="MBC6490652.1"/>
    </source>
</evidence>
<accession>A0ABR7M6R6</accession>
<evidence type="ECO:0008006" key="3">
    <source>
        <dbReference type="Google" id="ProtNLM"/>
    </source>
</evidence>
<evidence type="ECO:0000313" key="2">
    <source>
        <dbReference type="Proteomes" id="UP000765802"/>
    </source>
</evidence>
<comment type="caution">
    <text evidence="1">The sequence shown here is derived from an EMBL/GenBank/DDBJ whole genome shotgun (WGS) entry which is preliminary data.</text>
</comment>
<protein>
    <recommendedName>
        <fullName evidence="3">Lipoprotein</fullName>
    </recommendedName>
</protein>
<keyword evidence="2" id="KW-1185">Reference proteome</keyword>
<dbReference type="PROSITE" id="PS51257">
    <property type="entry name" value="PROKAR_LIPOPROTEIN"/>
    <property type="match status" value="1"/>
</dbReference>
<proteinExistence type="predicted"/>
<gene>
    <name evidence="1" type="ORF">BC349_19415</name>
</gene>
<dbReference type="EMBL" id="MBUA01000002">
    <property type="protein sequence ID" value="MBC6490652.1"/>
    <property type="molecule type" value="Genomic_DNA"/>
</dbReference>
<dbReference type="RefSeq" id="WP_187256016.1">
    <property type="nucleotide sequence ID" value="NZ_JBHULF010000019.1"/>
</dbReference>
<dbReference type="Proteomes" id="UP000765802">
    <property type="component" value="Unassembled WGS sequence"/>
</dbReference>
<sequence length="164" mass="19348">MKRPKNRFISIVLMFCVVIFFSCKMDDNSVEKALISDFPITKPYLDTVIKYVVNKYYDSESTKSYNRLQFILGEKAYHNGSIFSDMIISNFLRQTSVVDISFEKGSFCLDKYAYDFVRFKLKAEGNFQYYYVYEFCPLHQNAVSTPNFKSIPIDQKWSLQIEKN</sequence>
<reference evidence="1 2" key="1">
    <citation type="submission" date="2016-07" db="EMBL/GenBank/DDBJ databases">
        <title>Genome analysis of Flavihumibacter stibioxidans YS-17.</title>
        <authorList>
            <person name="Shi K."/>
            <person name="Han Y."/>
            <person name="Wang G."/>
        </authorList>
    </citation>
    <scope>NUCLEOTIDE SEQUENCE [LARGE SCALE GENOMIC DNA]</scope>
    <source>
        <strain evidence="1 2">YS-17</strain>
    </source>
</reference>
<organism evidence="1 2">
    <name type="scientific">Flavihumibacter stibioxidans</name>
    <dbReference type="NCBI Taxonomy" id="1834163"/>
    <lineage>
        <taxon>Bacteria</taxon>
        <taxon>Pseudomonadati</taxon>
        <taxon>Bacteroidota</taxon>
        <taxon>Chitinophagia</taxon>
        <taxon>Chitinophagales</taxon>
        <taxon>Chitinophagaceae</taxon>
        <taxon>Flavihumibacter</taxon>
    </lineage>
</organism>
<name>A0ABR7M6R6_9BACT</name>